<keyword evidence="3" id="KW-0808">Transferase</keyword>
<sequence length="279" mass="28085">MAGPAAPAPPPPRDPSRAPGRPELARRPAAVIRPFAEADWAQVWPIVRQVVRAADTYTYDPAMTEAQAREIWLERPPGLTVVAAEPVRSRADAGAERLRGGVPAGALLSGEDGASGVPAGALLSGGHGASGVPAGALLSGGHGASGVPAGALLSGGHGASGVPGEGPGGDAAGAAERIAGTAKMGPNRPGPGAHVATASFMVAAGSRGRGVGAALCRFVIDWARRQGYAGIQFNAVAESNTAAVGLYRRLGFQVIGTVPRAFEHPTRGRVGLHVMYLEF</sequence>
<evidence type="ECO:0000313" key="4">
    <source>
        <dbReference type="Proteomes" id="UP000320239"/>
    </source>
</evidence>
<name>A0A561VGM9_ACTTI</name>
<feature type="compositionally biased region" description="Pro residues" evidence="1">
    <location>
        <begin position="1"/>
        <end position="13"/>
    </location>
</feature>
<keyword evidence="4" id="KW-1185">Reference proteome</keyword>
<dbReference type="PANTHER" id="PTHR43138:SF1">
    <property type="entry name" value="N-ACETYLTRANSFERASE ACA1"/>
    <property type="match status" value="1"/>
</dbReference>
<protein>
    <submittedName>
        <fullName evidence="3">Acetyltransferase (GNAT) family protein</fullName>
    </submittedName>
</protein>
<organism evidence="3 4">
    <name type="scientific">Actinoplanes teichomyceticus</name>
    <dbReference type="NCBI Taxonomy" id="1867"/>
    <lineage>
        <taxon>Bacteria</taxon>
        <taxon>Bacillati</taxon>
        <taxon>Actinomycetota</taxon>
        <taxon>Actinomycetes</taxon>
        <taxon>Micromonosporales</taxon>
        <taxon>Micromonosporaceae</taxon>
        <taxon>Actinoplanes</taxon>
    </lineage>
</organism>
<dbReference type="EMBL" id="VIWY01000007">
    <property type="protein sequence ID" value="TWG10761.1"/>
    <property type="molecule type" value="Genomic_DNA"/>
</dbReference>
<dbReference type="InterPro" id="IPR016181">
    <property type="entry name" value="Acyl_CoA_acyltransferase"/>
</dbReference>
<accession>A0A561VGM9</accession>
<dbReference type="PROSITE" id="PS51186">
    <property type="entry name" value="GNAT"/>
    <property type="match status" value="1"/>
</dbReference>
<evidence type="ECO:0000256" key="1">
    <source>
        <dbReference type="SAM" id="MobiDB-lite"/>
    </source>
</evidence>
<feature type="domain" description="N-acetyltransferase" evidence="2">
    <location>
        <begin position="176"/>
        <end position="278"/>
    </location>
</feature>
<dbReference type="GO" id="GO:0016747">
    <property type="term" value="F:acyltransferase activity, transferring groups other than amino-acyl groups"/>
    <property type="evidence" value="ECO:0007669"/>
    <property type="project" value="InterPro"/>
</dbReference>
<dbReference type="SUPFAM" id="SSF55729">
    <property type="entry name" value="Acyl-CoA N-acyltransferases (Nat)"/>
    <property type="match status" value="1"/>
</dbReference>
<reference evidence="3 4" key="1">
    <citation type="submission" date="2019-06" db="EMBL/GenBank/DDBJ databases">
        <title>Sequencing the genomes of 1000 actinobacteria strains.</title>
        <authorList>
            <person name="Klenk H.-P."/>
        </authorList>
    </citation>
    <scope>NUCLEOTIDE SEQUENCE [LARGE SCALE GENOMIC DNA]</scope>
    <source>
        <strain evidence="3 4">DSM 43866</strain>
    </source>
</reference>
<evidence type="ECO:0000313" key="3">
    <source>
        <dbReference type="EMBL" id="TWG10761.1"/>
    </source>
</evidence>
<gene>
    <name evidence="3" type="ORF">FHX34_107257</name>
</gene>
<dbReference type="InterPro" id="IPR000182">
    <property type="entry name" value="GNAT_dom"/>
</dbReference>
<feature type="region of interest" description="Disordered" evidence="1">
    <location>
        <begin position="1"/>
        <end position="25"/>
    </location>
</feature>
<dbReference type="Gene3D" id="3.40.630.30">
    <property type="match status" value="1"/>
</dbReference>
<dbReference type="CDD" id="cd04301">
    <property type="entry name" value="NAT_SF"/>
    <property type="match status" value="1"/>
</dbReference>
<evidence type="ECO:0000259" key="2">
    <source>
        <dbReference type="PROSITE" id="PS51186"/>
    </source>
</evidence>
<dbReference type="Pfam" id="PF00583">
    <property type="entry name" value="Acetyltransf_1"/>
    <property type="match status" value="1"/>
</dbReference>
<dbReference type="Proteomes" id="UP000320239">
    <property type="component" value="Unassembled WGS sequence"/>
</dbReference>
<comment type="caution">
    <text evidence="3">The sequence shown here is derived from an EMBL/GenBank/DDBJ whole genome shotgun (WGS) entry which is preliminary data.</text>
</comment>
<dbReference type="PANTHER" id="PTHR43138">
    <property type="entry name" value="ACETYLTRANSFERASE, GNAT FAMILY"/>
    <property type="match status" value="1"/>
</dbReference>
<dbReference type="AlphaFoldDB" id="A0A561VGM9"/>
<proteinExistence type="predicted"/>
<dbReference type="InterPro" id="IPR052742">
    <property type="entry name" value="Mito_N-acetyltransferase"/>
</dbReference>